<dbReference type="EMBL" id="JAMQYH010000001">
    <property type="protein sequence ID" value="KAJ1701587.1"/>
    <property type="molecule type" value="Genomic_DNA"/>
</dbReference>
<reference evidence="3" key="1">
    <citation type="journal article" date="2022" name="Cell">
        <title>Repeat-based holocentromeres influence genome architecture and karyotype evolution.</title>
        <authorList>
            <person name="Hofstatter P.G."/>
            <person name="Thangavel G."/>
            <person name="Lux T."/>
            <person name="Neumann P."/>
            <person name="Vondrak T."/>
            <person name="Novak P."/>
            <person name="Zhang M."/>
            <person name="Costa L."/>
            <person name="Castellani M."/>
            <person name="Scott A."/>
            <person name="Toegelov H."/>
            <person name="Fuchs J."/>
            <person name="Mata-Sucre Y."/>
            <person name="Dias Y."/>
            <person name="Vanzela A.L.L."/>
            <person name="Huettel B."/>
            <person name="Almeida C.C.S."/>
            <person name="Simkova H."/>
            <person name="Souza G."/>
            <person name="Pedrosa-Harand A."/>
            <person name="Macas J."/>
            <person name="Mayer K.F.X."/>
            <person name="Houben A."/>
            <person name="Marques A."/>
        </authorList>
    </citation>
    <scope>NUCLEOTIDE SEQUENCE</scope>
    <source>
        <strain evidence="3">RhyBre1mFocal</strain>
    </source>
</reference>
<dbReference type="Proteomes" id="UP001151287">
    <property type="component" value="Unassembled WGS sequence"/>
</dbReference>
<evidence type="ECO:0000313" key="3">
    <source>
        <dbReference type="EMBL" id="KAJ1701587.1"/>
    </source>
</evidence>
<protein>
    <recommendedName>
        <fullName evidence="5">Glycosyltransferase</fullName>
    </recommendedName>
</protein>
<organism evidence="3 4">
    <name type="scientific">Rhynchospora breviuscula</name>
    <dbReference type="NCBI Taxonomy" id="2022672"/>
    <lineage>
        <taxon>Eukaryota</taxon>
        <taxon>Viridiplantae</taxon>
        <taxon>Streptophyta</taxon>
        <taxon>Embryophyta</taxon>
        <taxon>Tracheophyta</taxon>
        <taxon>Spermatophyta</taxon>
        <taxon>Magnoliopsida</taxon>
        <taxon>Liliopsida</taxon>
        <taxon>Poales</taxon>
        <taxon>Cyperaceae</taxon>
        <taxon>Cyperoideae</taxon>
        <taxon>Rhynchosporeae</taxon>
        <taxon>Rhynchospora</taxon>
    </lineage>
</organism>
<dbReference type="Pfam" id="PF00201">
    <property type="entry name" value="UDPGT"/>
    <property type="match status" value="1"/>
</dbReference>
<dbReference type="PANTHER" id="PTHR11926:SF1412">
    <property type="entry name" value="UDP-GLYCOSYLTRANSFERASE 83A1-LIKE"/>
    <property type="match status" value="1"/>
</dbReference>
<evidence type="ECO:0000313" key="4">
    <source>
        <dbReference type="Proteomes" id="UP001151287"/>
    </source>
</evidence>
<dbReference type="FunFam" id="3.40.50.2000:FF:000061">
    <property type="entry name" value="UDP-glycosyltransferase 83A1"/>
    <property type="match status" value="1"/>
</dbReference>
<dbReference type="GO" id="GO:0080044">
    <property type="term" value="F:quercetin 7-O-glucosyltransferase activity"/>
    <property type="evidence" value="ECO:0007669"/>
    <property type="project" value="TreeGrafter"/>
</dbReference>
<dbReference type="InterPro" id="IPR002213">
    <property type="entry name" value="UDP_glucos_trans"/>
</dbReference>
<keyword evidence="2" id="KW-0808">Transferase</keyword>
<dbReference type="FunFam" id="3.40.50.2000:FF:000108">
    <property type="entry name" value="UDP-glycosyltransferase 83A1"/>
    <property type="match status" value="1"/>
</dbReference>
<dbReference type="PANTHER" id="PTHR11926">
    <property type="entry name" value="GLUCOSYL/GLUCURONOSYL TRANSFERASES"/>
    <property type="match status" value="1"/>
</dbReference>
<dbReference type="Gene3D" id="3.40.50.2000">
    <property type="entry name" value="Glycogen Phosphorylase B"/>
    <property type="match status" value="2"/>
</dbReference>
<name>A0A9Q0CXM9_9POAL</name>
<accession>A0A9Q0CXM9</accession>
<evidence type="ECO:0000256" key="2">
    <source>
        <dbReference type="ARBA" id="ARBA00022679"/>
    </source>
</evidence>
<comment type="caution">
    <text evidence="3">The sequence shown here is derived from an EMBL/GenBank/DDBJ whole genome shotgun (WGS) entry which is preliminary data.</text>
</comment>
<evidence type="ECO:0008006" key="5">
    <source>
        <dbReference type="Google" id="ProtNLM"/>
    </source>
</evidence>
<gene>
    <name evidence="3" type="ORF">LUZ63_001366</name>
</gene>
<evidence type="ECO:0000256" key="1">
    <source>
        <dbReference type="ARBA" id="ARBA00009995"/>
    </source>
</evidence>
<comment type="similarity">
    <text evidence="1">Belongs to the UDP-glycosyltransferase family.</text>
</comment>
<dbReference type="CDD" id="cd03784">
    <property type="entry name" value="GT1_Gtf-like"/>
    <property type="match status" value="1"/>
</dbReference>
<proteinExistence type="inferred from homology"/>
<dbReference type="AlphaFoldDB" id="A0A9Q0CXM9"/>
<dbReference type="OrthoDB" id="5835829at2759"/>
<sequence length="455" mass="51526">MASTRVVILPFPCQGHVIPMMELSHSLVEHGFKVTFVNTEFNHVRVLQALPNKGSNLKGINLVSIPDGLHPGEDRNDLGLLAEGFTKVMPGHLEELIRENNEKGEDKIKWLIADQNMGWSFPVAKKMGVRIACFWPASTACLTIMMLIPKLIEDGVLDEKGWPKRDEILQIAPKMPPIRTSQLSWNEIGDPRGQPTIFKLVTDNNKYMELAEVTVCNSFYEIESGAYTLFPNLLPIGPLLPDSKFEKSLGLFWPEDSTCMNWLDEQPQKSVIYVAFGSFTIFSEVQFKELAHGLVLTGQPFLWVVRPDFTTGLSKEWVDEFLVANKEKCRIVSWAPQQQVLAHGSVACFMSHCGWNSTLEGVRNGLPFLCWPYFTDQFTNQSYICNVWRNGLKMEADESGIVSRERVRDRVKELLASEEIATRVQELKESAGRSLSIGGTSYQDFKRFVNLMMKE</sequence>
<dbReference type="GO" id="GO:0080043">
    <property type="term" value="F:quercetin 3-O-glucosyltransferase activity"/>
    <property type="evidence" value="ECO:0007669"/>
    <property type="project" value="TreeGrafter"/>
</dbReference>
<keyword evidence="4" id="KW-1185">Reference proteome</keyword>
<dbReference type="SUPFAM" id="SSF53756">
    <property type="entry name" value="UDP-Glycosyltransferase/glycogen phosphorylase"/>
    <property type="match status" value="1"/>
</dbReference>